<protein>
    <submittedName>
        <fullName evidence="1">Uncharacterized protein</fullName>
    </submittedName>
</protein>
<gene>
    <name evidence="1" type="ORF">C6P61_10915</name>
</gene>
<dbReference type="EMBL" id="PVLR01000029">
    <property type="protein sequence ID" value="PRD68499.1"/>
    <property type="molecule type" value="Genomic_DNA"/>
</dbReference>
<dbReference type="Proteomes" id="UP000238326">
    <property type="component" value="Unassembled WGS sequence"/>
</dbReference>
<sequence length="533" mass="55653">MTGPFVLKAAGQVGNTSVTYYSAATQADLGGTVNVTPFTNMIVSNIAAQMAETYFSNPANIANIGTLITPTALTNAQIALKEKLQPVLAALGVNSSIDLLRTSFAADHTGLDAVLDLVKVETNTNTNIVTLKNALTSVVLGTDNVTTATDDKQAVVATGVTTEAATDLQLVLAKLDNFAKLFATSVPSIQAIKDSGTFDTSASFMMSGQTFAQFATEMSTQQDLVGLKFSHVDISPDANNTPDVLILTAVVSSNTEAMLDRIRLRLVKSGGAWLVQGDGLKADVSVHAQAHRGTWANSMGSGANPIQNGLSIFIDPFEFNSNVINGTFSGGQIASALVTGPGLGAGVTFDQATQDTWLKLAGQSYNTNLIPECTTALTAQCVNIAETVDNGVYTIVLKNAAGGSVNGSGYQIRLPKKPYATSELTAAMFPEFTSITIDGQPITPNLLATLAVGKTVAASWTMPSALKAKYANIWASGANGTEFYRVEKDLLPTATSVLFAIEEGSGTPTSAGIWLEGTDSYGRRLAVSGYISQ</sequence>
<keyword evidence="2" id="KW-1185">Reference proteome</keyword>
<organism evidence="1 2">
    <name type="scientific">Malikia spinosa</name>
    <dbReference type="NCBI Taxonomy" id="86180"/>
    <lineage>
        <taxon>Bacteria</taxon>
        <taxon>Pseudomonadati</taxon>
        <taxon>Pseudomonadota</taxon>
        <taxon>Betaproteobacteria</taxon>
        <taxon>Burkholderiales</taxon>
        <taxon>Comamonadaceae</taxon>
        <taxon>Malikia</taxon>
    </lineage>
</organism>
<accession>A0A2S9KDG4</accession>
<evidence type="ECO:0000313" key="1">
    <source>
        <dbReference type="EMBL" id="PRD68499.1"/>
    </source>
</evidence>
<dbReference type="AlphaFoldDB" id="A0A2S9KDG4"/>
<comment type="caution">
    <text evidence="1">The sequence shown here is derived from an EMBL/GenBank/DDBJ whole genome shotgun (WGS) entry which is preliminary data.</text>
</comment>
<reference evidence="1 2" key="1">
    <citation type="submission" date="2018-03" db="EMBL/GenBank/DDBJ databases">
        <title>Comparative genomics illustrates the genes involved in a hyperalkaliphilic mechanisms of Serpentinomonas isolated from highly-alkaline calcium-rich serpentinized springs.</title>
        <authorList>
            <person name="Suzuki S."/>
            <person name="Ishii S."/>
            <person name="Walworth N."/>
            <person name="Bird L."/>
            <person name="Kuenen J.G."/>
            <person name="Nealson K.H."/>
        </authorList>
    </citation>
    <scope>NUCLEOTIDE SEQUENCE [LARGE SCALE GENOMIC DNA]</scope>
    <source>
        <strain evidence="1 2">83</strain>
    </source>
</reference>
<proteinExistence type="predicted"/>
<evidence type="ECO:0000313" key="2">
    <source>
        <dbReference type="Proteomes" id="UP000238326"/>
    </source>
</evidence>
<name>A0A2S9KDG4_9BURK</name>